<evidence type="ECO:0000256" key="6">
    <source>
        <dbReference type="RuleBase" id="RU368091"/>
    </source>
</evidence>
<evidence type="ECO:0000256" key="5">
    <source>
        <dbReference type="ARBA" id="ARBA00023049"/>
    </source>
</evidence>
<dbReference type="InterPro" id="IPR001567">
    <property type="entry name" value="Pept_M3A_M3B_dom"/>
</dbReference>
<dbReference type="InterPro" id="IPR042088">
    <property type="entry name" value="OligoPept_F_C"/>
</dbReference>
<evidence type="ECO:0000256" key="2">
    <source>
        <dbReference type="ARBA" id="ARBA00022723"/>
    </source>
</evidence>
<comment type="caution">
    <text evidence="9">The sequence shown here is derived from an EMBL/GenBank/DDBJ whole genome shotgun (WGS) entry which is preliminary data.</text>
</comment>
<dbReference type="GO" id="GO:0006508">
    <property type="term" value="P:proteolysis"/>
    <property type="evidence" value="ECO:0007669"/>
    <property type="project" value="UniProtKB-KW"/>
</dbReference>
<dbReference type="GO" id="GO:0046872">
    <property type="term" value="F:metal ion binding"/>
    <property type="evidence" value="ECO:0007669"/>
    <property type="project" value="UniProtKB-UniRule"/>
</dbReference>
<dbReference type="PANTHER" id="PTHR11804">
    <property type="entry name" value="PROTEASE M3 THIMET OLIGOPEPTIDASE-RELATED"/>
    <property type="match status" value="1"/>
</dbReference>
<comment type="cofactor">
    <cofactor evidence="6">
        <name>Zn(2+)</name>
        <dbReference type="ChEBI" id="CHEBI:29105"/>
    </cofactor>
    <text evidence="6">Binds 1 zinc ion.</text>
</comment>
<comment type="function">
    <text evidence="6">Has oligopeptidase activity and degrades a variety of small bioactive peptides.</text>
</comment>
<evidence type="ECO:0000256" key="3">
    <source>
        <dbReference type="ARBA" id="ARBA00022801"/>
    </source>
</evidence>
<reference evidence="9" key="1">
    <citation type="journal article" date="2021" name="PeerJ">
        <title>Extensive microbial diversity within the chicken gut microbiome revealed by metagenomics and culture.</title>
        <authorList>
            <person name="Gilroy R."/>
            <person name="Ravi A."/>
            <person name="Getino M."/>
            <person name="Pursley I."/>
            <person name="Horton D.L."/>
            <person name="Alikhan N.F."/>
            <person name="Baker D."/>
            <person name="Gharbi K."/>
            <person name="Hall N."/>
            <person name="Watson M."/>
            <person name="Adriaenssens E.M."/>
            <person name="Foster-Nyarko E."/>
            <person name="Jarju S."/>
            <person name="Secka A."/>
            <person name="Antonio M."/>
            <person name="Oren A."/>
            <person name="Chaudhuri R.R."/>
            <person name="La Ragione R."/>
            <person name="Hildebrand F."/>
            <person name="Pallen M.J."/>
        </authorList>
    </citation>
    <scope>NUCLEOTIDE SEQUENCE</scope>
    <source>
        <strain evidence="9">ChiHecec2B26-7398</strain>
    </source>
</reference>
<comment type="similarity">
    <text evidence="6">Belongs to the peptidase M3B family.</text>
</comment>
<evidence type="ECO:0000313" key="9">
    <source>
        <dbReference type="EMBL" id="HIX95116.1"/>
    </source>
</evidence>
<protein>
    <recommendedName>
        <fullName evidence="6">Oligopeptidase F</fullName>
        <ecNumber evidence="6">3.4.24.-</ecNumber>
    </recommendedName>
</protein>
<accession>A0A9D1Y1W3</accession>
<dbReference type="GO" id="GO:0006518">
    <property type="term" value="P:peptide metabolic process"/>
    <property type="evidence" value="ECO:0007669"/>
    <property type="project" value="TreeGrafter"/>
</dbReference>
<dbReference type="InterPro" id="IPR013647">
    <property type="entry name" value="OligopepF_N_dom"/>
</dbReference>
<dbReference type="Pfam" id="PF08439">
    <property type="entry name" value="Peptidase_M3_N"/>
    <property type="match status" value="1"/>
</dbReference>
<evidence type="ECO:0000313" key="10">
    <source>
        <dbReference type="Proteomes" id="UP000886751"/>
    </source>
</evidence>
<keyword evidence="3 6" id="KW-0378">Hydrolase</keyword>
<dbReference type="InterPro" id="IPR045090">
    <property type="entry name" value="Pept_M3A_M3B"/>
</dbReference>
<dbReference type="Gene3D" id="1.10.1370.20">
    <property type="entry name" value="Oligoendopeptidase f, C-terminal domain"/>
    <property type="match status" value="1"/>
</dbReference>
<dbReference type="NCBIfam" id="TIGR00181">
    <property type="entry name" value="pepF"/>
    <property type="match status" value="1"/>
</dbReference>
<dbReference type="Proteomes" id="UP000886751">
    <property type="component" value="Unassembled WGS sequence"/>
</dbReference>
<evidence type="ECO:0000259" key="7">
    <source>
        <dbReference type="Pfam" id="PF01432"/>
    </source>
</evidence>
<dbReference type="EC" id="3.4.24.-" evidence="6"/>
<dbReference type="EMBL" id="DXEI01000097">
    <property type="protein sequence ID" value="HIX95116.1"/>
    <property type="molecule type" value="Genomic_DNA"/>
</dbReference>
<keyword evidence="4 6" id="KW-0862">Zinc</keyword>
<dbReference type="PANTHER" id="PTHR11804:SF84">
    <property type="entry name" value="SACCHAROLYSIN"/>
    <property type="match status" value="1"/>
</dbReference>
<dbReference type="SUPFAM" id="SSF55486">
    <property type="entry name" value="Metalloproteases ('zincins'), catalytic domain"/>
    <property type="match status" value="1"/>
</dbReference>
<dbReference type="GO" id="GO:0004222">
    <property type="term" value="F:metalloendopeptidase activity"/>
    <property type="evidence" value="ECO:0007669"/>
    <property type="project" value="UniProtKB-UniRule"/>
</dbReference>
<gene>
    <name evidence="9" type="primary">pepF</name>
    <name evidence="9" type="ORF">H9846_06635</name>
</gene>
<feature type="domain" description="Oligopeptidase F N-terminal" evidence="8">
    <location>
        <begin position="116"/>
        <end position="184"/>
    </location>
</feature>
<keyword evidence="2 6" id="KW-0479">Metal-binding</keyword>
<dbReference type="Gene3D" id="1.20.140.70">
    <property type="entry name" value="Oligopeptidase f, N-terminal domain"/>
    <property type="match status" value="1"/>
</dbReference>
<dbReference type="Gene3D" id="1.10.287.830">
    <property type="entry name" value="putative peptidase helix hairpin domain like"/>
    <property type="match status" value="1"/>
</dbReference>
<dbReference type="InterPro" id="IPR004438">
    <property type="entry name" value="Peptidase_M3B"/>
</dbReference>
<evidence type="ECO:0000256" key="1">
    <source>
        <dbReference type="ARBA" id="ARBA00022670"/>
    </source>
</evidence>
<proteinExistence type="inferred from homology"/>
<feature type="domain" description="Peptidase M3A/M3B catalytic" evidence="7">
    <location>
        <begin position="206"/>
        <end position="584"/>
    </location>
</feature>
<dbReference type="Pfam" id="PF01432">
    <property type="entry name" value="Peptidase_M3"/>
    <property type="match status" value="1"/>
</dbReference>
<evidence type="ECO:0000256" key="4">
    <source>
        <dbReference type="ARBA" id="ARBA00022833"/>
    </source>
</evidence>
<organism evidence="9 10">
    <name type="scientific">Candidatus Gemmiger excrementipullorum</name>
    <dbReference type="NCBI Taxonomy" id="2838610"/>
    <lineage>
        <taxon>Bacteria</taxon>
        <taxon>Bacillati</taxon>
        <taxon>Bacillota</taxon>
        <taxon>Clostridia</taxon>
        <taxon>Eubacteriales</taxon>
        <taxon>Gemmiger</taxon>
    </lineage>
</organism>
<sequence>MPETEILKERSELDPNYQWDLRPMYADDAAWEADLAVLEEQIGAMAAFAGTLRDAESIGAFFDAETELVRRLANLYCYASMRRSEDTRAEAGQRMYARITAKYAQAMAALSFAEPEILALPEETLQAAVEDARLADHKFTMQNLLRRKPHTLSAAEEKLLASLGEALGAPAEIADNLQDADLVFDPALDSEGQSVEVTGANYIMLQMSLDRTLRKNAFASLYKGYRQHINTFAAAYAGTVKAAVAEAAARHYPSSRAMSMAGENVPAEVYDNLVASVHRHMPAMYRYLALRKKILGVDALHYYDVYAPLMGEIKTRYTYEQAQQMVLDAVAPLGPDYVALVQKAYAERWIDVYPNKGKSGGAYSTGTYDSNPYILTNFTGTLDSVSTLAHEMGHSMHSWHSNHHQPPQYADYTLFVAEVASTVNENLLIEQLLQKETQPQVRLYLLNQYLENFKGTVYRQTMFAEFEREAHAMAERGEALSPAALNALYRRLICDYFGPDLVVDDEVQYEWARIPHFYRPFYVYKYATGYSAAVALSEAILHEGAPAVQRYKEFLSMGGSAYPLDELRHAGVDLSTPAPVDAALQKFERILDEAEAVYAQMQP</sequence>
<dbReference type="AlphaFoldDB" id="A0A9D1Y1W3"/>
<keyword evidence="1 6" id="KW-0645">Protease</keyword>
<evidence type="ECO:0000259" key="8">
    <source>
        <dbReference type="Pfam" id="PF08439"/>
    </source>
</evidence>
<reference evidence="9" key="2">
    <citation type="submission" date="2021-04" db="EMBL/GenBank/DDBJ databases">
        <authorList>
            <person name="Gilroy R."/>
        </authorList>
    </citation>
    <scope>NUCLEOTIDE SEQUENCE</scope>
    <source>
        <strain evidence="9">ChiHecec2B26-7398</strain>
    </source>
</reference>
<name>A0A9D1Y1W3_9FIRM</name>
<keyword evidence="5 6" id="KW-0482">Metalloprotease</keyword>
<dbReference type="CDD" id="cd09608">
    <property type="entry name" value="M3B_PepF"/>
    <property type="match status" value="1"/>
</dbReference>